<evidence type="ECO:0000256" key="2">
    <source>
        <dbReference type="RuleBase" id="RU000363"/>
    </source>
</evidence>
<dbReference type="SMART" id="SM00822">
    <property type="entry name" value="PKS_KR"/>
    <property type="match status" value="1"/>
</dbReference>
<dbReference type="Gene3D" id="3.40.50.720">
    <property type="entry name" value="NAD(P)-binding Rossmann-like Domain"/>
    <property type="match status" value="1"/>
</dbReference>
<dbReference type="PRINTS" id="PR00081">
    <property type="entry name" value="GDHRDH"/>
</dbReference>
<evidence type="ECO:0000259" key="3">
    <source>
        <dbReference type="SMART" id="SM00822"/>
    </source>
</evidence>
<feature type="domain" description="Ketoreductase" evidence="3">
    <location>
        <begin position="7"/>
        <end position="187"/>
    </location>
</feature>
<reference evidence="4 5" key="1">
    <citation type="submission" date="2022-12" db="EMBL/GenBank/DDBJ databases">
        <title>Sphingomonas abieness sp. nov., an endophytic bacterium isolated from Abies koreana.</title>
        <authorList>
            <person name="Jiang L."/>
            <person name="Lee J."/>
        </authorList>
    </citation>
    <scope>NUCLEOTIDE SEQUENCE [LARGE SCALE GENOMIC DNA]</scope>
    <source>
        <strain evidence="5">PAMB 00755</strain>
    </source>
</reference>
<evidence type="ECO:0000313" key="4">
    <source>
        <dbReference type="EMBL" id="WBO20755.1"/>
    </source>
</evidence>
<evidence type="ECO:0000313" key="5">
    <source>
        <dbReference type="Proteomes" id="UP001210865"/>
    </source>
</evidence>
<dbReference type="PANTHER" id="PTHR42879:SF2">
    <property type="entry name" value="3-OXOACYL-[ACYL-CARRIER-PROTEIN] REDUCTASE FABG"/>
    <property type="match status" value="1"/>
</dbReference>
<organism evidence="4 5">
    <name type="scientific">Sphingomonas abietis</name>
    <dbReference type="NCBI Taxonomy" id="3012344"/>
    <lineage>
        <taxon>Bacteria</taxon>
        <taxon>Pseudomonadati</taxon>
        <taxon>Pseudomonadota</taxon>
        <taxon>Alphaproteobacteria</taxon>
        <taxon>Sphingomonadales</taxon>
        <taxon>Sphingomonadaceae</taxon>
        <taxon>Sphingomonas</taxon>
    </lineage>
</organism>
<dbReference type="InterPro" id="IPR020904">
    <property type="entry name" value="Sc_DH/Rdtase_CS"/>
</dbReference>
<dbReference type="InterPro" id="IPR057326">
    <property type="entry name" value="KR_dom"/>
</dbReference>
<proteinExistence type="inferred from homology"/>
<sequence>MDHLADRVALVTGGSRGIGREIAIALAEAGAHVAIGYRQGREAAAAVAAEIVARGRKSIALSADLGDADAAAGLVRAATEALGTIDILVNNAGINPSKPLAQITSADWDETIRVNLSSVFYVTQAALPAMRAQGFGRIIILSSVAAQLGGVIGPHYAASKAGLIGLMHGYASQLAQEGITANAIAPALIETDMLKGNDAITPDKIPLGRFGQPDEVSSVAVMLAGNGYVTGQTINVNGGWYMS</sequence>
<dbReference type="Proteomes" id="UP001210865">
    <property type="component" value="Chromosome"/>
</dbReference>
<name>A0ABY7NGT1_9SPHN</name>
<dbReference type="InterPro" id="IPR036291">
    <property type="entry name" value="NAD(P)-bd_dom_sf"/>
</dbReference>
<protein>
    <submittedName>
        <fullName evidence="4">SDR family NAD(P)-dependent oxidoreductase</fullName>
    </submittedName>
</protein>
<dbReference type="EMBL" id="CP115174">
    <property type="protein sequence ID" value="WBO20755.1"/>
    <property type="molecule type" value="Genomic_DNA"/>
</dbReference>
<keyword evidence="5" id="KW-1185">Reference proteome</keyword>
<dbReference type="InterPro" id="IPR002347">
    <property type="entry name" value="SDR_fam"/>
</dbReference>
<gene>
    <name evidence="4" type="ORF">PBT88_11070</name>
</gene>
<comment type="similarity">
    <text evidence="1 2">Belongs to the short-chain dehydrogenases/reductases (SDR) family.</text>
</comment>
<dbReference type="InterPro" id="IPR050259">
    <property type="entry name" value="SDR"/>
</dbReference>
<accession>A0ABY7NGT1</accession>
<dbReference type="RefSeq" id="WP_270075405.1">
    <property type="nucleotide sequence ID" value="NZ_CP115174.1"/>
</dbReference>
<dbReference type="PANTHER" id="PTHR42879">
    <property type="entry name" value="3-OXOACYL-(ACYL-CARRIER-PROTEIN) REDUCTASE"/>
    <property type="match status" value="1"/>
</dbReference>
<dbReference type="PRINTS" id="PR00080">
    <property type="entry name" value="SDRFAMILY"/>
</dbReference>
<dbReference type="PROSITE" id="PS00061">
    <property type="entry name" value="ADH_SHORT"/>
    <property type="match status" value="1"/>
</dbReference>
<dbReference type="Pfam" id="PF00106">
    <property type="entry name" value="adh_short"/>
    <property type="match status" value="1"/>
</dbReference>
<evidence type="ECO:0000256" key="1">
    <source>
        <dbReference type="ARBA" id="ARBA00006484"/>
    </source>
</evidence>
<dbReference type="SUPFAM" id="SSF51735">
    <property type="entry name" value="NAD(P)-binding Rossmann-fold domains"/>
    <property type="match status" value="1"/>
</dbReference>